<dbReference type="GO" id="GO:0005634">
    <property type="term" value="C:nucleus"/>
    <property type="evidence" value="ECO:0007669"/>
    <property type="project" value="TreeGrafter"/>
</dbReference>
<dbReference type="Proteomes" id="UP001306508">
    <property type="component" value="Unassembled WGS sequence"/>
</dbReference>
<feature type="compositionally biased region" description="Basic residues" evidence="1">
    <location>
        <begin position="207"/>
        <end position="216"/>
    </location>
</feature>
<reference evidence="3" key="1">
    <citation type="submission" date="2023-07" db="EMBL/GenBank/DDBJ databases">
        <title>A draft genome of Kazachstania heterogenica Y-27499.</title>
        <authorList>
            <person name="Donic C."/>
            <person name="Kralova J.S."/>
            <person name="Fidel L."/>
            <person name="Ben-Dor S."/>
            <person name="Jung S."/>
        </authorList>
    </citation>
    <scope>NUCLEOTIDE SEQUENCE [LARGE SCALE GENOMIC DNA]</scope>
    <source>
        <strain evidence="3">Y27499</strain>
    </source>
</reference>
<sequence length="233" mass="26916">MGADGGTINKSDVLKLHVESASNEYKAKDDNLDDFQLASRWKFCKISNLPLRLPIVSDYMGNLYNKESILEWILCKDKEDQYETHLREQIDHIKKIHDVVELNNLCEVTDKNDPKIIKIKCKFGDDIFGDKMKVPLVYSVECGDVFPEKTINMNIIKKKDLSCPVCIKRLSSVDDIIPINPLSQTDIARLEKRYKALCNDNLYHDRTRKKSKKRVQKTTISDNSSKPQKKIKI</sequence>
<comment type="caution">
    <text evidence="2">The sequence shown here is derived from an EMBL/GenBank/DDBJ whole genome shotgun (WGS) entry which is preliminary data.</text>
</comment>
<dbReference type="Pfam" id="PF04641">
    <property type="entry name" value="Rtf2"/>
    <property type="match status" value="1"/>
</dbReference>
<feature type="region of interest" description="Disordered" evidence="1">
    <location>
        <begin position="207"/>
        <end position="233"/>
    </location>
</feature>
<evidence type="ECO:0000256" key="1">
    <source>
        <dbReference type="SAM" id="MobiDB-lite"/>
    </source>
</evidence>
<evidence type="ECO:0008006" key="4">
    <source>
        <dbReference type="Google" id="ProtNLM"/>
    </source>
</evidence>
<keyword evidence="3" id="KW-1185">Reference proteome</keyword>
<dbReference type="InterPro" id="IPR006735">
    <property type="entry name" value="Rtf2"/>
</dbReference>
<dbReference type="PANTHER" id="PTHR12775:SF0">
    <property type="entry name" value="REPLICATION TERMINATION FACTOR 2"/>
    <property type="match status" value="1"/>
</dbReference>
<accession>A0AAN7WHV5</accession>
<dbReference type="PANTHER" id="PTHR12775">
    <property type="entry name" value="PROTEIN C20ORF43 HOMOLOG"/>
    <property type="match status" value="1"/>
</dbReference>
<dbReference type="EMBL" id="JAWIZZ010000045">
    <property type="protein sequence ID" value="KAK5780230.1"/>
    <property type="molecule type" value="Genomic_DNA"/>
</dbReference>
<evidence type="ECO:0000313" key="3">
    <source>
        <dbReference type="Proteomes" id="UP001306508"/>
    </source>
</evidence>
<protein>
    <recommendedName>
        <fullName evidence="4">Replication termination factor 2</fullName>
    </recommendedName>
</protein>
<gene>
    <name evidence="2" type="ORF">RI543_002775</name>
</gene>
<name>A0AAN7WHV5_9SACH</name>
<proteinExistence type="predicted"/>
<organism evidence="2 3">
    <name type="scientific">Arxiozyma heterogenica</name>
    <dbReference type="NCBI Taxonomy" id="278026"/>
    <lineage>
        <taxon>Eukaryota</taxon>
        <taxon>Fungi</taxon>
        <taxon>Dikarya</taxon>
        <taxon>Ascomycota</taxon>
        <taxon>Saccharomycotina</taxon>
        <taxon>Saccharomycetes</taxon>
        <taxon>Saccharomycetales</taxon>
        <taxon>Saccharomycetaceae</taxon>
        <taxon>Arxiozyma</taxon>
    </lineage>
</organism>
<dbReference type="GO" id="GO:0006274">
    <property type="term" value="P:DNA replication termination"/>
    <property type="evidence" value="ECO:0007669"/>
    <property type="project" value="TreeGrafter"/>
</dbReference>
<evidence type="ECO:0000313" key="2">
    <source>
        <dbReference type="EMBL" id="KAK5780230.1"/>
    </source>
</evidence>
<dbReference type="AlphaFoldDB" id="A0AAN7WHV5"/>
<feature type="compositionally biased region" description="Polar residues" evidence="1">
    <location>
        <begin position="217"/>
        <end position="226"/>
    </location>
</feature>